<dbReference type="CDD" id="cd20506">
    <property type="entry name" value="CYCLIN_AtCycA-like_rpt2"/>
    <property type="match status" value="1"/>
</dbReference>
<keyword evidence="4" id="KW-0131">Cell cycle</keyword>
<dbReference type="InterPro" id="IPR013763">
    <property type="entry name" value="Cyclin-like_dom"/>
</dbReference>
<dbReference type="GO" id="GO:0044772">
    <property type="term" value="P:mitotic cell cycle phase transition"/>
    <property type="evidence" value="ECO:0007669"/>
    <property type="project" value="InterPro"/>
</dbReference>
<feature type="domain" description="Cyclin C-terminal" evidence="7">
    <location>
        <begin position="244"/>
        <end position="367"/>
    </location>
</feature>
<dbReference type="CDD" id="cd20562">
    <property type="entry name" value="CYCLIN_AtCycA_like_rpt1"/>
    <property type="match status" value="1"/>
</dbReference>
<proteinExistence type="inferred from homology"/>
<dbReference type="FunFam" id="1.10.472.10:FF:000013">
    <property type="entry name" value="Cyclin A1"/>
    <property type="match status" value="1"/>
</dbReference>
<gene>
    <name evidence="8" type="ORF">Salat_1183900</name>
</gene>
<keyword evidence="3 5" id="KW-0195">Cyclin</keyword>
<sequence length="381" mass="43503">MADQENCKRVTRLAVKKRAAEEAMQQLQPQQSKKKRVVLGEIQNVLPSGNQGLDENQKLGVETEKQKLKPKRNVRKGKVSVKVTKNAKEEKDSGIDLGVKSDDPQMCGTYVSDIYEYLHNMEMEAKRRPLPDYLEKVQKDVTANMRGILIDWLVEVAEEYKLLSDTLYLTVSYIDRFLSVNAINRQRLQLLGVSSMLVASKYEEISPPHVEDFCYITDNTYTKEDVVKMEVDVLKSLKFEMGNPTTKTFLRRFTQIAQEDYESSSEQLEFLAGYLAELSLLDYGCVKFLPSLVTASVIFLSRLTLQPQLHPWNSALQRHSGYRAADLKECVGILHDLQMNRRGSALVAVREKYKQQKFKCVSTLSSPSEVPGSFFEDIKDH</sequence>
<dbReference type="GO" id="GO:0016538">
    <property type="term" value="F:cyclin-dependent protein serine/threonine kinase regulator activity"/>
    <property type="evidence" value="ECO:0007669"/>
    <property type="project" value="InterPro"/>
</dbReference>
<reference evidence="8" key="2">
    <citation type="journal article" date="2024" name="Plant">
        <title>Genomic evolution and insights into agronomic trait innovations of Sesamum species.</title>
        <authorList>
            <person name="Miao H."/>
            <person name="Wang L."/>
            <person name="Qu L."/>
            <person name="Liu H."/>
            <person name="Sun Y."/>
            <person name="Le M."/>
            <person name="Wang Q."/>
            <person name="Wei S."/>
            <person name="Zheng Y."/>
            <person name="Lin W."/>
            <person name="Duan Y."/>
            <person name="Cao H."/>
            <person name="Xiong S."/>
            <person name="Wang X."/>
            <person name="Wei L."/>
            <person name="Li C."/>
            <person name="Ma Q."/>
            <person name="Ju M."/>
            <person name="Zhao R."/>
            <person name="Li G."/>
            <person name="Mu C."/>
            <person name="Tian Q."/>
            <person name="Mei H."/>
            <person name="Zhang T."/>
            <person name="Gao T."/>
            <person name="Zhang H."/>
        </authorList>
    </citation>
    <scope>NUCLEOTIDE SEQUENCE</scope>
    <source>
        <strain evidence="8">3651</strain>
    </source>
</reference>
<keyword evidence="2" id="KW-0132">Cell division</keyword>
<name>A0AAE2CNM5_9LAMI</name>
<keyword evidence="9" id="KW-1185">Reference proteome</keyword>
<dbReference type="PIRSF" id="PIRSF001771">
    <property type="entry name" value="Cyclin_A_B_D_E"/>
    <property type="match status" value="1"/>
</dbReference>
<dbReference type="EMBL" id="JACGWO010000004">
    <property type="protein sequence ID" value="KAK4428840.1"/>
    <property type="molecule type" value="Genomic_DNA"/>
</dbReference>
<comment type="similarity">
    <text evidence="1">Belongs to the cyclin family. Cyclin AB subfamily.</text>
</comment>
<evidence type="ECO:0000256" key="4">
    <source>
        <dbReference type="ARBA" id="ARBA00023306"/>
    </source>
</evidence>
<dbReference type="Pfam" id="PF02984">
    <property type="entry name" value="Cyclin_C"/>
    <property type="match status" value="1"/>
</dbReference>
<dbReference type="FunFam" id="1.10.472.10:FF:000167">
    <property type="entry name" value="Mitotic cyclin 6"/>
    <property type="match status" value="1"/>
</dbReference>
<dbReference type="Pfam" id="PF00134">
    <property type="entry name" value="Cyclin_N"/>
    <property type="match status" value="1"/>
</dbReference>
<dbReference type="InterPro" id="IPR039361">
    <property type="entry name" value="Cyclin"/>
</dbReference>
<dbReference type="Proteomes" id="UP001293254">
    <property type="component" value="Unassembled WGS sequence"/>
</dbReference>
<evidence type="ECO:0000313" key="8">
    <source>
        <dbReference type="EMBL" id="KAK4428840.1"/>
    </source>
</evidence>
<dbReference type="Gene3D" id="1.10.472.10">
    <property type="entry name" value="Cyclin-like"/>
    <property type="match status" value="2"/>
</dbReference>
<dbReference type="AlphaFoldDB" id="A0AAE2CNM5"/>
<comment type="caution">
    <text evidence="8">The sequence shown here is derived from an EMBL/GenBank/DDBJ whole genome shotgun (WGS) entry which is preliminary data.</text>
</comment>
<evidence type="ECO:0000259" key="6">
    <source>
        <dbReference type="SMART" id="SM00385"/>
    </source>
</evidence>
<dbReference type="SUPFAM" id="SSF47954">
    <property type="entry name" value="Cyclin-like"/>
    <property type="match status" value="2"/>
</dbReference>
<evidence type="ECO:0000256" key="2">
    <source>
        <dbReference type="ARBA" id="ARBA00022618"/>
    </source>
</evidence>
<dbReference type="GO" id="GO:0051301">
    <property type="term" value="P:cell division"/>
    <property type="evidence" value="ECO:0007669"/>
    <property type="project" value="UniProtKB-KW"/>
</dbReference>
<feature type="domain" description="Cyclin-like" evidence="6">
    <location>
        <begin position="151"/>
        <end position="235"/>
    </location>
</feature>
<evidence type="ECO:0000256" key="5">
    <source>
        <dbReference type="RuleBase" id="RU000383"/>
    </source>
</evidence>
<evidence type="ECO:0000259" key="7">
    <source>
        <dbReference type="SMART" id="SM01332"/>
    </source>
</evidence>
<dbReference type="InterPro" id="IPR006671">
    <property type="entry name" value="Cyclin_N"/>
</dbReference>
<evidence type="ECO:0000256" key="1">
    <source>
        <dbReference type="ARBA" id="ARBA00006955"/>
    </source>
</evidence>
<dbReference type="InterPro" id="IPR046965">
    <property type="entry name" value="Cyclin_A/B-like"/>
</dbReference>
<dbReference type="InterPro" id="IPR048258">
    <property type="entry name" value="Cyclins_cyclin-box"/>
</dbReference>
<accession>A0AAE2CNM5</accession>
<dbReference type="SMART" id="SM01332">
    <property type="entry name" value="Cyclin_C"/>
    <property type="match status" value="1"/>
</dbReference>
<protein>
    <submittedName>
        <fullName evidence="8">Cyclin-A3-1</fullName>
    </submittedName>
</protein>
<dbReference type="InterPro" id="IPR036915">
    <property type="entry name" value="Cyclin-like_sf"/>
</dbReference>
<dbReference type="PROSITE" id="PS00292">
    <property type="entry name" value="CYCLINS"/>
    <property type="match status" value="1"/>
</dbReference>
<reference evidence="8" key="1">
    <citation type="submission" date="2020-06" db="EMBL/GenBank/DDBJ databases">
        <authorList>
            <person name="Li T."/>
            <person name="Hu X."/>
            <person name="Zhang T."/>
            <person name="Song X."/>
            <person name="Zhang H."/>
            <person name="Dai N."/>
            <person name="Sheng W."/>
            <person name="Hou X."/>
            <person name="Wei L."/>
        </authorList>
    </citation>
    <scope>NUCLEOTIDE SEQUENCE</scope>
    <source>
        <strain evidence="8">3651</strain>
        <tissue evidence="8">Leaf</tissue>
    </source>
</reference>
<evidence type="ECO:0000256" key="3">
    <source>
        <dbReference type="ARBA" id="ARBA00023127"/>
    </source>
</evidence>
<dbReference type="SMART" id="SM00385">
    <property type="entry name" value="CYCLIN"/>
    <property type="match status" value="2"/>
</dbReference>
<feature type="domain" description="Cyclin-like" evidence="6">
    <location>
        <begin position="248"/>
        <end position="336"/>
    </location>
</feature>
<dbReference type="InterPro" id="IPR004367">
    <property type="entry name" value="Cyclin_C-dom"/>
</dbReference>
<organism evidence="8 9">
    <name type="scientific">Sesamum alatum</name>
    <dbReference type="NCBI Taxonomy" id="300844"/>
    <lineage>
        <taxon>Eukaryota</taxon>
        <taxon>Viridiplantae</taxon>
        <taxon>Streptophyta</taxon>
        <taxon>Embryophyta</taxon>
        <taxon>Tracheophyta</taxon>
        <taxon>Spermatophyta</taxon>
        <taxon>Magnoliopsida</taxon>
        <taxon>eudicotyledons</taxon>
        <taxon>Gunneridae</taxon>
        <taxon>Pentapetalae</taxon>
        <taxon>asterids</taxon>
        <taxon>lamiids</taxon>
        <taxon>Lamiales</taxon>
        <taxon>Pedaliaceae</taxon>
        <taxon>Sesamum</taxon>
    </lineage>
</organism>
<dbReference type="PANTHER" id="PTHR10177">
    <property type="entry name" value="CYCLINS"/>
    <property type="match status" value="1"/>
</dbReference>
<evidence type="ECO:0000313" key="9">
    <source>
        <dbReference type="Proteomes" id="UP001293254"/>
    </source>
</evidence>